<dbReference type="Pfam" id="PF09274">
    <property type="entry name" value="ParG"/>
    <property type="match status" value="1"/>
</dbReference>
<evidence type="ECO:0000313" key="2">
    <source>
        <dbReference type="Proteomes" id="UP000189940"/>
    </source>
</evidence>
<proteinExistence type="predicted"/>
<dbReference type="RefSeq" id="WP_079445489.1">
    <property type="nucleotide sequence ID" value="NZ_MWPQ01000005.1"/>
</dbReference>
<comment type="caution">
    <text evidence="1">The sequence shown here is derived from an EMBL/GenBank/DDBJ whole genome shotgun (WGS) entry which is preliminary data.</text>
</comment>
<dbReference type="GO" id="GO:0006355">
    <property type="term" value="P:regulation of DNA-templated transcription"/>
    <property type="evidence" value="ECO:0007669"/>
    <property type="project" value="InterPro"/>
</dbReference>
<dbReference type="InterPro" id="IPR010985">
    <property type="entry name" value="Ribbon_hlx_hlx"/>
</dbReference>
<dbReference type="EMBL" id="MWPQ01000005">
    <property type="protein sequence ID" value="OPH84351.1"/>
    <property type="molecule type" value="Genomic_DNA"/>
</dbReference>
<sequence length="86" mass="9625">MSKNIAFKLPLKVVENNTADAWVGQGVEPHLQPRAEPAAPAERMKRLTIDVSESLHARIKVDCARRGAKIADEVRELLERHFPTLS</sequence>
<dbReference type="Proteomes" id="UP000189940">
    <property type="component" value="Unassembled WGS sequence"/>
</dbReference>
<gene>
    <name evidence="1" type="ORF">B2M20_02310</name>
</gene>
<dbReference type="InterPro" id="IPR013321">
    <property type="entry name" value="Arc_rbn_hlx_hlx"/>
</dbReference>
<dbReference type="Gene3D" id="1.10.1220.10">
    <property type="entry name" value="Met repressor-like"/>
    <property type="match status" value="1"/>
</dbReference>
<accession>A0A1V4I297</accession>
<organism evidence="1 2">
    <name type="scientific">Nitrobacter vulgaris</name>
    <dbReference type="NCBI Taxonomy" id="29421"/>
    <lineage>
        <taxon>Bacteria</taxon>
        <taxon>Pseudomonadati</taxon>
        <taxon>Pseudomonadota</taxon>
        <taxon>Alphaproteobacteria</taxon>
        <taxon>Hyphomicrobiales</taxon>
        <taxon>Nitrobacteraceae</taxon>
        <taxon>Nitrobacter</taxon>
    </lineage>
</organism>
<name>A0A1V4I297_NITVU</name>
<dbReference type="STRING" id="29421.B2M20_02310"/>
<dbReference type="SUPFAM" id="SSF47598">
    <property type="entry name" value="Ribbon-helix-helix"/>
    <property type="match status" value="1"/>
</dbReference>
<dbReference type="InterPro" id="IPR015354">
    <property type="entry name" value="DNA_partition_ParG"/>
</dbReference>
<evidence type="ECO:0000313" key="1">
    <source>
        <dbReference type="EMBL" id="OPH84351.1"/>
    </source>
</evidence>
<reference evidence="1 2" key="1">
    <citation type="submission" date="2017-02" db="EMBL/GenBank/DDBJ databases">
        <title>Genome sequence of the nitrite-oxidizing bacterium Nitrobacter vulgaris strain Ab1.</title>
        <authorList>
            <person name="Mellbye B.L."/>
            <person name="Davis E.W."/>
            <person name="Spieck E."/>
            <person name="Chang J.H."/>
            <person name="Bottomley P.J."/>
            <person name="Sayavedra-Soto L.A."/>
        </authorList>
    </citation>
    <scope>NUCLEOTIDE SEQUENCE [LARGE SCALE GENOMIC DNA]</scope>
    <source>
        <strain evidence="1 2">Ab1</strain>
    </source>
</reference>
<dbReference type="AlphaFoldDB" id="A0A1V4I297"/>
<keyword evidence="2" id="KW-1185">Reference proteome</keyword>
<evidence type="ECO:0008006" key="3">
    <source>
        <dbReference type="Google" id="ProtNLM"/>
    </source>
</evidence>
<protein>
    <recommendedName>
        <fullName evidence="3">Chromosome partitioning protein ParB</fullName>
    </recommendedName>
</protein>
<dbReference type="OrthoDB" id="1494791at2"/>